<evidence type="ECO:0000256" key="6">
    <source>
        <dbReference type="PROSITE-ProRule" id="PRU10141"/>
    </source>
</evidence>
<evidence type="ECO:0000256" key="1">
    <source>
        <dbReference type="ARBA" id="ARBA00006529"/>
    </source>
</evidence>
<keyword evidence="11" id="KW-1185">Reference proteome</keyword>
<feature type="compositionally biased region" description="Basic and acidic residues" evidence="7">
    <location>
        <begin position="21"/>
        <end position="36"/>
    </location>
</feature>
<feature type="compositionally biased region" description="Polar residues" evidence="7">
    <location>
        <begin position="240"/>
        <end position="250"/>
    </location>
</feature>
<evidence type="ECO:0000256" key="3">
    <source>
        <dbReference type="ARBA" id="ARBA00022741"/>
    </source>
</evidence>
<dbReference type="CDD" id="cd09534">
    <property type="entry name" value="SAM_Ste11_fungal"/>
    <property type="match status" value="1"/>
</dbReference>
<dbReference type="FunFam" id="1.10.510.10:FF:000334">
    <property type="entry name" value="Serine/threonine-protein kinase STE11"/>
    <property type="match status" value="1"/>
</dbReference>
<feature type="compositionally biased region" description="Polar residues" evidence="7">
    <location>
        <begin position="707"/>
        <end position="722"/>
    </location>
</feature>
<dbReference type="GO" id="GO:0005524">
    <property type="term" value="F:ATP binding"/>
    <property type="evidence" value="ECO:0007669"/>
    <property type="project" value="UniProtKB-UniRule"/>
</dbReference>
<feature type="region of interest" description="Disordered" evidence="7">
    <location>
        <begin position="623"/>
        <end position="741"/>
    </location>
</feature>
<dbReference type="InterPro" id="IPR029458">
    <property type="entry name" value="Ras-bd_By2"/>
</dbReference>
<comment type="similarity">
    <text evidence="1">Belongs to the protein kinase superfamily. STE Ser/Thr protein kinase family. MAP kinase kinase kinase subfamily.</text>
</comment>
<dbReference type="Gene3D" id="1.10.150.50">
    <property type="entry name" value="Transcription Factor, Ets-1"/>
    <property type="match status" value="1"/>
</dbReference>
<dbReference type="GeneID" id="85494593"/>
<reference evidence="10" key="1">
    <citation type="journal article" date="2023" name="BMC Genomics">
        <title>Chromosome-level genome assemblies of Cutaneotrichosporon spp. (Trichosporonales, Basidiomycota) reveal imbalanced evolution between nucleotide sequences and chromosome synteny.</title>
        <authorList>
            <person name="Kobayashi Y."/>
            <person name="Kayamori A."/>
            <person name="Aoki K."/>
            <person name="Shiwa Y."/>
            <person name="Matsutani M."/>
            <person name="Fujita N."/>
            <person name="Sugita T."/>
            <person name="Iwasaki W."/>
            <person name="Tanaka N."/>
            <person name="Takashima M."/>
        </authorList>
    </citation>
    <scope>NUCLEOTIDE SEQUENCE</scope>
    <source>
        <strain evidence="10">HIS019</strain>
    </source>
</reference>
<protein>
    <recommendedName>
        <fullName evidence="12">Pkinase-domain-containing protein</fullName>
    </recommendedName>
</protein>
<dbReference type="PROSITE" id="PS50011">
    <property type="entry name" value="PROTEIN_KINASE_DOM"/>
    <property type="match status" value="1"/>
</dbReference>
<dbReference type="PROSITE" id="PS00107">
    <property type="entry name" value="PROTEIN_KINASE_ATP"/>
    <property type="match status" value="1"/>
</dbReference>
<feature type="domain" description="Protein kinase" evidence="8">
    <location>
        <begin position="845"/>
        <end position="1107"/>
    </location>
</feature>
<feature type="region of interest" description="Disordered" evidence="7">
    <location>
        <begin position="1"/>
        <end position="60"/>
    </location>
</feature>
<feature type="region of interest" description="Disordered" evidence="7">
    <location>
        <begin position="546"/>
        <end position="565"/>
    </location>
</feature>
<feature type="compositionally biased region" description="Polar residues" evidence="7">
    <location>
        <begin position="262"/>
        <end position="272"/>
    </location>
</feature>
<keyword evidence="5 6" id="KW-0067">ATP-binding</keyword>
<dbReference type="SUPFAM" id="SSF47769">
    <property type="entry name" value="SAM/Pointed domain"/>
    <property type="match status" value="1"/>
</dbReference>
<dbReference type="InterPro" id="IPR050538">
    <property type="entry name" value="MAP_kinase_kinase_kinase"/>
</dbReference>
<evidence type="ECO:0000313" key="11">
    <source>
        <dbReference type="Proteomes" id="UP001233271"/>
    </source>
</evidence>
<dbReference type="PROSITE" id="PS00108">
    <property type="entry name" value="PROTEIN_KINASE_ST"/>
    <property type="match status" value="1"/>
</dbReference>
<evidence type="ECO:0000256" key="2">
    <source>
        <dbReference type="ARBA" id="ARBA00022679"/>
    </source>
</evidence>
<feature type="compositionally biased region" description="Polar residues" evidence="7">
    <location>
        <begin position="7"/>
        <end position="19"/>
    </location>
</feature>
<accession>A0AA48IJ26</accession>
<proteinExistence type="inferred from homology"/>
<feature type="binding site" evidence="6">
    <location>
        <position position="874"/>
    </location>
    <ligand>
        <name>ATP</name>
        <dbReference type="ChEBI" id="CHEBI:30616"/>
    </ligand>
</feature>
<dbReference type="InterPro" id="IPR013761">
    <property type="entry name" value="SAM/pointed_sf"/>
</dbReference>
<name>A0AA48IJ26_9TREE</name>
<feature type="compositionally biased region" description="Low complexity" evidence="7">
    <location>
        <begin position="654"/>
        <end position="665"/>
    </location>
</feature>
<dbReference type="EMBL" id="AP028214">
    <property type="protein sequence ID" value="BEI90723.1"/>
    <property type="molecule type" value="Genomic_DNA"/>
</dbReference>
<evidence type="ECO:0000256" key="7">
    <source>
        <dbReference type="SAM" id="MobiDB-lite"/>
    </source>
</evidence>
<keyword evidence="2" id="KW-0808">Transferase</keyword>
<evidence type="ECO:0000256" key="5">
    <source>
        <dbReference type="ARBA" id="ARBA00022840"/>
    </source>
</evidence>
<dbReference type="PANTHER" id="PTHR48016">
    <property type="entry name" value="MAP KINASE KINASE KINASE SSK2-RELATED-RELATED"/>
    <property type="match status" value="1"/>
</dbReference>
<dbReference type="PROSITE" id="PS50105">
    <property type="entry name" value="SAM_DOMAIN"/>
    <property type="match status" value="1"/>
</dbReference>
<dbReference type="Proteomes" id="UP001233271">
    <property type="component" value="Chromosome 3"/>
</dbReference>
<dbReference type="Gene3D" id="1.10.510.10">
    <property type="entry name" value="Transferase(Phosphotransferase) domain 1"/>
    <property type="match status" value="1"/>
</dbReference>
<dbReference type="SMART" id="SM00454">
    <property type="entry name" value="SAM"/>
    <property type="match status" value="1"/>
</dbReference>
<evidence type="ECO:0000259" key="8">
    <source>
        <dbReference type="PROSITE" id="PS50011"/>
    </source>
</evidence>
<feature type="region of interest" description="Disordered" evidence="7">
    <location>
        <begin position="777"/>
        <end position="836"/>
    </location>
</feature>
<dbReference type="AlphaFoldDB" id="A0AA48IJ26"/>
<dbReference type="InterPro" id="IPR001660">
    <property type="entry name" value="SAM"/>
</dbReference>
<dbReference type="InterPro" id="IPR008271">
    <property type="entry name" value="Ser/Thr_kinase_AS"/>
</dbReference>
<dbReference type="InterPro" id="IPR011009">
    <property type="entry name" value="Kinase-like_dom_sf"/>
</dbReference>
<dbReference type="RefSeq" id="XP_060455988.1">
    <property type="nucleotide sequence ID" value="XM_060599279.1"/>
</dbReference>
<dbReference type="SMART" id="SM01304">
    <property type="entry name" value="Ras_bdg_2"/>
    <property type="match status" value="1"/>
</dbReference>
<dbReference type="Pfam" id="PF00069">
    <property type="entry name" value="Pkinase"/>
    <property type="match status" value="1"/>
</dbReference>
<dbReference type="GO" id="GO:0004709">
    <property type="term" value="F:MAP kinase kinase kinase activity"/>
    <property type="evidence" value="ECO:0007669"/>
    <property type="project" value="UniProtKB-ARBA"/>
</dbReference>
<dbReference type="KEGG" id="ccac:CcaHIS019_0307930"/>
<sequence>MSLALSEESSNTTPTSAGFSSKHDGTTDAILNRRGDLAASPASDAPGRRPLTPPLLRPPNGQTFVGHVKSWGDSEIAGFLSLYRCDQYTPLFHHNDIDGKVLLDLDMSSLKEIGITKIGDRVKLLSGVRELRKRAARVPLPPPPLNRSVYVTNASAENSPIPLEHDTKGSQVPKRLATALVSKRLQLSRPPPLNLQRPGPATSPEGALSIASPSSRVVTPKSYHPPNTFKTPGPADPITGKSTQDPTTSLRPPLSRDYRRSPSPNLDESGISSFGRADAQKHRAAMPWLSDSPHRNDPKAMSPTQRSVRDGNAPHPFASALRADGNKAGPDALRRPFSRPVHLGNHGMSADPSVRPGQPSLEDLRRHVVKFVNSEDGRTTKLDVSTCTSGVEVLERVLKKFGKGNTGMSSFGADNDNENDRLEVDGWGVFIQSGGSEEEVPLSESALLDICQGHRSVRVGMHNDPAVLRENGLVLRRVSHSVNRKNMEIFFGDPPPPPRSPHSPLYYSAGVPRLGETRDQESPSKAIASKKTNRASTVSIMSSLGVPGAMDPAPPTDSARSSTIGATSRKKMYNFFGHRPPSELISNHLADYFPSARKRDLEKTVRQSMMRLSQGQAQGLAVGAVHPAAASSTSLHSGPSGVQDAASPSRKARPPSTRTVSSSTTHDAIPEEVEMSNKAGDAMASATAEHAAPVDTHPPLLPPFESTGESLVDSLQQYSPAPSTVRPALRQGRRGSSGSNLSRISVISSIRKSKDKSDTASLLTVDEITAEVENRRASMSTLNDSQEHDRPFTPAASDVFPSEDDTSDSSPSDTESEESCNSTDSEDHGQGRAISSTGSRQIIKWIKGALIGAGSFGSVFLGMDAHSGLLMAVKQVDLPSGDARNEEKKRSTVQALEREIELLRELQHENIVQYLDSATDGNNLYIFLEYVPGGSVAALLSSYGAFEEALVRNFSRQILTGLNYLHERNIIHRDIKGANILVDNKGGIKISDFGISKKMESSLMERPNRPSLQGSVFWMAPEVVKQTSYTSKADIWSVGCLVVEMLTGTHPWADLTQMQAIFRIGSLARPATPNDISPDATDFLRLTFEINHNARPPASTLLNHPFIAAQPASTRTPISLEQANATLEAVAATRKQPMPPGMGMSMGG</sequence>
<feature type="region of interest" description="Disordered" evidence="7">
    <location>
        <begin position="184"/>
        <end position="316"/>
    </location>
</feature>
<dbReference type="PANTHER" id="PTHR48016:SF56">
    <property type="entry name" value="MAPKK KINASE"/>
    <property type="match status" value="1"/>
</dbReference>
<organism evidence="10 11">
    <name type="scientific">Cutaneotrichosporon cavernicola</name>
    <dbReference type="NCBI Taxonomy" id="279322"/>
    <lineage>
        <taxon>Eukaryota</taxon>
        <taxon>Fungi</taxon>
        <taxon>Dikarya</taxon>
        <taxon>Basidiomycota</taxon>
        <taxon>Agaricomycotina</taxon>
        <taxon>Tremellomycetes</taxon>
        <taxon>Trichosporonales</taxon>
        <taxon>Trichosporonaceae</taxon>
        <taxon>Cutaneotrichosporon</taxon>
    </lineage>
</organism>
<evidence type="ECO:0000256" key="4">
    <source>
        <dbReference type="ARBA" id="ARBA00022777"/>
    </source>
</evidence>
<evidence type="ECO:0000313" key="10">
    <source>
        <dbReference type="EMBL" id="BEI90723.1"/>
    </source>
</evidence>
<feature type="domain" description="SAM" evidence="9">
    <location>
        <begin position="71"/>
        <end position="134"/>
    </location>
</feature>
<keyword evidence="3 6" id="KW-0547">Nucleotide-binding</keyword>
<evidence type="ECO:0000259" key="9">
    <source>
        <dbReference type="PROSITE" id="PS50105"/>
    </source>
</evidence>
<evidence type="ECO:0008006" key="12">
    <source>
        <dbReference type="Google" id="ProtNLM"/>
    </source>
</evidence>
<dbReference type="Gene3D" id="3.10.20.90">
    <property type="entry name" value="Phosphatidylinositol 3-kinase Catalytic Subunit, Chain A, domain 1"/>
    <property type="match status" value="1"/>
</dbReference>
<dbReference type="InterPro" id="IPR000719">
    <property type="entry name" value="Prot_kinase_dom"/>
</dbReference>
<dbReference type="SMART" id="SM00220">
    <property type="entry name" value="S_TKc"/>
    <property type="match status" value="1"/>
</dbReference>
<dbReference type="InterPro" id="IPR017441">
    <property type="entry name" value="Protein_kinase_ATP_BS"/>
</dbReference>
<dbReference type="SUPFAM" id="SSF56112">
    <property type="entry name" value="Protein kinase-like (PK-like)"/>
    <property type="match status" value="1"/>
</dbReference>
<dbReference type="Pfam" id="PF07647">
    <property type="entry name" value="SAM_2"/>
    <property type="match status" value="1"/>
</dbReference>
<dbReference type="Pfam" id="PF14847">
    <property type="entry name" value="Ras_bdg_2"/>
    <property type="match status" value="1"/>
</dbReference>
<dbReference type="FunFam" id="3.30.200.20:FF:000387">
    <property type="entry name" value="Serine/threonine-protein kinase STE11"/>
    <property type="match status" value="1"/>
</dbReference>
<gene>
    <name evidence="10" type="primary">STE11</name>
    <name evidence="10" type="ORF">CcaverHIS019_0307930</name>
</gene>
<keyword evidence="4" id="KW-0418">Kinase</keyword>